<dbReference type="OrthoDB" id="7773at2157"/>
<evidence type="ECO:0000313" key="2">
    <source>
        <dbReference type="EMBL" id="AUB56491.1"/>
    </source>
</evidence>
<dbReference type="Pfam" id="PF00753">
    <property type="entry name" value="Lactamase_B"/>
    <property type="match status" value="1"/>
</dbReference>
<dbReference type="AlphaFoldDB" id="A0A2H4VEI5"/>
<dbReference type="EMBL" id="CP017766">
    <property type="protein sequence ID" value="AUB56491.1"/>
    <property type="molecule type" value="Genomic_DNA"/>
</dbReference>
<dbReference type="InterPro" id="IPR050855">
    <property type="entry name" value="NDM-1-like"/>
</dbReference>
<evidence type="ECO:0000313" key="3">
    <source>
        <dbReference type="Proteomes" id="UP000232806"/>
    </source>
</evidence>
<name>A0A2H4VEI5_9EURY</name>
<organism evidence="2 3">
    <name type="scientific">Methanobacterium subterraneum</name>
    <dbReference type="NCBI Taxonomy" id="59277"/>
    <lineage>
        <taxon>Archaea</taxon>
        <taxon>Methanobacteriati</taxon>
        <taxon>Methanobacteriota</taxon>
        <taxon>Methanomada group</taxon>
        <taxon>Methanobacteria</taxon>
        <taxon>Methanobacteriales</taxon>
        <taxon>Methanobacteriaceae</taxon>
        <taxon>Methanobacterium</taxon>
    </lineage>
</organism>
<gene>
    <name evidence="2" type="ORF">BK007_11020</name>
</gene>
<dbReference type="RefSeq" id="WP_100906471.1">
    <property type="nucleotide sequence ID" value="NZ_CP017766.1"/>
</dbReference>
<dbReference type="Gene3D" id="3.60.15.10">
    <property type="entry name" value="Ribonuclease Z/Hydroxyacylglutathione hydrolase-like"/>
    <property type="match status" value="1"/>
</dbReference>
<proteinExistence type="predicted"/>
<dbReference type="Proteomes" id="UP000232806">
    <property type="component" value="Chromosome"/>
</dbReference>
<keyword evidence="2" id="KW-0378">Hydrolase</keyword>
<feature type="domain" description="Metallo-beta-lactamase" evidence="1">
    <location>
        <begin position="17"/>
        <end position="210"/>
    </location>
</feature>
<protein>
    <submittedName>
        <fullName evidence="2">MBL fold metallo-hydrolase</fullName>
    </submittedName>
</protein>
<dbReference type="GO" id="GO:0016787">
    <property type="term" value="F:hydrolase activity"/>
    <property type="evidence" value="ECO:0007669"/>
    <property type="project" value="UniProtKB-KW"/>
</dbReference>
<dbReference type="PANTHER" id="PTHR42951">
    <property type="entry name" value="METALLO-BETA-LACTAMASE DOMAIN-CONTAINING"/>
    <property type="match status" value="1"/>
</dbReference>
<sequence>MTDKKRIELKIYGGIATVNCYLLKVDSGFILIDTGPSSKRDSLKDELEKEGCKIGDLNLIIITHGDSDHTGNAAYFRQKYGAPIALHPDDEGMVQTGNMSHNRKVNLLVRILFALPFIKLKKSDRFKGDIDTDDGFDLGDYGLNARIIHIPGHSKGSIGIITADGYFYCGDIFSNTDKPVLNSIMDDLDAAHSSIRKLEKLDINMVYPGHGDPFPMKKFQKTMQ</sequence>
<reference evidence="2 3" key="1">
    <citation type="submission" date="2016-10" db="EMBL/GenBank/DDBJ databases">
        <title>Comparative genomics between deep and shallow subseafloor isolates.</title>
        <authorList>
            <person name="Ishii S."/>
            <person name="Miller J.R."/>
            <person name="Sutton G."/>
            <person name="Suzuki S."/>
            <person name="Methe B."/>
            <person name="Inagaki F."/>
            <person name="Imachi H."/>
        </authorList>
    </citation>
    <scope>NUCLEOTIDE SEQUENCE [LARGE SCALE GENOMIC DNA]</scope>
    <source>
        <strain evidence="2 3">MO-MB1</strain>
    </source>
</reference>
<dbReference type="GeneID" id="35122143"/>
<dbReference type="SMART" id="SM00849">
    <property type="entry name" value="Lactamase_B"/>
    <property type="match status" value="1"/>
</dbReference>
<evidence type="ECO:0000259" key="1">
    <source>
        <dbReference type="SMART" id="SM00849"/>
    </source>
</evidence>
<dbReference type="InterPro" id="IPR001279">
    <property type="entry name" value="Metallo-B-lactamas"/>
</dbReference>
<dbReference type="InterPro" id="IPR036866">
    <property type="entry name" value="RibonucZ/Hydroxyglut_hydro"/>
</dbReference>
<dbReference type="PANTHER" id="PTHR42951:SF17">
    <property type="entry name" value="METALLO-BETA-LACTAMASE DOMAIN-CONTAINING PROTEIN"/>
    <property type="match status" value="1"/>
</dbReference>
<dbReference type="SUPFAM" id="SSF56281">
    <property type="entry name" value="Metallo-hydrolase/oxidoreductase"/>
    <property type="match status" value="1"/>
</dbReference>
<accession>A0A2H4VEI5</accession>